<dbReference type="InterPro" id="IPR013918">
    <property type="entry name" value="Nucleotide_exch_fac_Fes1"/>
</dbReference>
<evidence type="ECO:0000256" key="4">
    <source>
        <dbReference type="ARBA" id="ARBA00022737"/>
    </source>
</evidence>
<protein>
    <recommendedName>
        <fullName evidence="3">Hsp70 nucleotide exchange factor FES1</fullName>
    </recommendedName>
    <alternativeName>
        <fullName evidence="2">Hsp70 nucleotide exchange factor fes1</fullName>
    </alternativeName>
</protein>
<dbReference type="InterPro" id="IPR050693">
    <property type="entry name" value="Hsp70_NEF-Inhibitors"/>
</dbReference>
<dbReference type="Gene3D" id="1.25.10.10">
    <property type="entry name" value="Leucine-rich Repeat Variant"/>
    <property type="match status" value="1"/>
</dbReference>
<proteinExistence type="inferred from homology"/>
<dbReference type="Proteomes" id="UP000095023">
    <property type="component" value="Unassembled WGS sequence"/>
</dbReference>
<dbReference type="SUPFAM" id="SSF48371">
    <property type="entry name" value="ARM repeat"/>
    <property type="match status" value="1"/>
</dbReference>
<feature type="non-terminal residue" evidence="7">
    <location>
        <position position="162"/>
    </location>
</feature>
<feature type="coiled-coil region" evidence="5">
    <location>
        <begin position="104"/>
        <end position="138"/>
    </location>
</feature>
<dbReference type="PANTHER" id="PTHR19316">
    <property type="entry name" value="PROTEIN FOLDING REGULATOR"/>
    <property type="match status" value="1"/>
</dbReference>
<keyword evidence="8" id="KW-1185">Reference proteome</keyword>
<comment type="similarity">
    <text evidence="1">Belongs to the FES1 family.</text>
</comment>
<dbReference type="Pfam" id="PF08609">
    <property type="entry name" value="Fes1"/>
    <property type="match status" value="1"/>
</dbReference>
<dbReference type="EMBL" id="KV453843">
    <property type="protein sequence ID" value="ODV89632.1"/>
    <property type="molecule type" value="Genomic_DNA"/>
</dbReference>
<dbReference type="InterPro" id="IPR016024">
    <property type="entry name" value="ARM-type_fold"/>
</dbReference>
<dbReference type="InterPro" id="IPR011989">
    <property type="entry name" value="ARM-like"/>
</dbReference>
<evidence type="ECO:0000256" key="1">
    <source>
        <dbReference type="ARBA" id="ARBA00011045"/>
    </source>
</evidence>
<sequence>MEKLLKWSLNASNGQADGTTPDPELIAQLFGSPDDTEIMKRAGIVLQNESSSLEEKEAAFDDLQMLVEQVDNANNMVPLGLWPVVLQYLDATEASLRRYAAWVVASAVQNNDKAQEELAKYEEIMKRLLVLAADLKETDVSRMCLLAISSLIGNCESEYSLF</sequence>
<reference evidence="8" key="1">
    <citation type="submission" date="2016-02" db="EMBL/GenBank/DDBJ databases">
        <title>Comparative genomics of biotechnologically important yeasts.</title>
        <authorList>
            <consortium name="DOE Joint Genome Institute"/>
            <person name="Riley R."/>
            <person name="Haridas S."/>
            <person name="Wolfe K.H."/>
            <person name="Lopes M.R."/>
            <person name="Hittinger C.T."/>
            <person name="Goker M."/>
            <person name="Salamov A."/>
            <person name="Wisecaver J."/>
            <person name="Long T.M."/>
            <person name="Aerts A.L."/>
            <person name="Barry K."/>
            <person name="Choi C."/>
            <person name="Clum A."/>
            <person name="Coughlan A.Y."/>
            <person name="Deshpande S."/>
            <person name="Douglass A.P."/>
            <person name="Hanson S.J."/>
            <person name="Klenk H.-P."/>
            <person name="Labutti K."/>
            <person name="Lapidus A."/>
            <person name="Lindquist E."/>
            <person name="Lipzen A."/>
            <person name="Meier-Kolthoff J.P."/>
            <person name="Ohm R.A."/>
            <person name="Otillar R.P."/>
            <person name="Pangilinan J."/>
            <person name="Peng Y."/>
            <person name="Rokas A."/>
            <person name="Rosa C.A."/>
            <person name="Scheuner C."/>
            <person name="Sibirny A.A."/>
            <person name="Slot J.C."/>
            <person name="Stielow J.B."/>
            <person name="Sun H."/>
            <person name="Kurtzman C.P."/>
            <person name="Blackwell M."/>
            <person name="Jeffries T.W."/>
            <person name="Grigoriev I.V."/>
        </authorList>
    </citation>
    <scope>NUCLEOTIDE SEQUENCE [LARGE SCALE GENOMIC DNA]</scope>
    <source>
        <strain evidence="8">NRRL Y-17796</strain>
    </source>
</reference>
<name>A0A1E4TCY3_9ASCO</name>
<dbReference type="GO" id="GO:0005783">
    <property type="term" value="C:endoplasmic reticulum"/>
    <property type="evidence" value="ECO:0007669"/>
    <property type="project" value="TreeGrafter"/>
</dbReference>
<dbReference type="GO" id="GO:0000774">
    <property type="term" value="F:adenyl-nucleotide exchange factor activity"/>
    <property type="evidence" value="ECO:0007669"/>
    <property type="project" value="TreeGrafter"/>
</dbReference>
<evidence type="ECO:0000256" key="3">
    <source>
        <dbReference type="ARBA" id="ARBA00020719"/>
    </source>
</evidence>
<dbReference type="AlphaFoldDB" id="A0A1E4TCY3"/>
<dbReference type="OrthoDB" id="10250458at2759"/>
<keyword evidence="4" id="KW-0677">Repeat</keyword>
<dbReference type="PANTHER" id="PTHR19316:SF18">
    <property type="entry name" value="HSP70-BINDING PROTEIN 1"/>
    <property type="match status" value="1"/>
</dbReference>
<evidence type="ECO:0000313" key="7">
    <source>
        <dbReference type="EMBL" id="ODV89632.1"/>
    </source>
</evidence>
<gene>
    <name evidence="7" type="ORF">CANCADRAFT_15023</name>
</gene>
<keyword evidence="5" id="KW-0175">Coiled coil</keyword>
<evidence type="ECO:0000256" key="5">
    <source>
        <dbReference type="SAM" id="Coils"/>
    </source>
</evidence>
<evidence type="ECO:0000313" key="8">
    <source>
        <dbReference type="Proteomes" id="UP000095023"/>
    </source>
</evidence>
<feature type="domain" description="Nucleotide exchange factor Fes1" evidence="6">
    <location>
        <begin position="1"/>
        <end position="76"/>
    </location>
</feature>
<evidence type="ECO:0000259" key="6">
    <source>
        <dbReference type="Pfam" id="PF08609"/>
    </source>
</evidence>
<accession>A0A1E4TCY3</accession>
<organism evidence="7 8">
    <name type="scientific">Tortispora caseinolytica NRRL Y-17796</name>
    <dbReference type="NCBI Taxonomy" id="767744"/>
    <lineage>
        <taxon>Eukaryota</taxon>
        <taxon>Fungi</taxon>
        <taxon>Dikarya</taxon>
        <taxon>Ascomycota</taxon>
        <taxon>Saccharomycotina</taxon>
        <taxon>Trigonopsidomycetes</taxon>
        <taxon>Trigonopsidales</taxon>
        <taxon>Trigonopsidaceae</taxon>
        <taxon>Tortispora</taxon>
    </lineage>
</organism>
<evidence type="ECO:0000256" key="2">
    <source>
        <dbReference type="ARBA" id="ARBA00015214"/>
    </source>
</evidence>